<evidence type="ECO:0000256" key="2">
    <source>
        <dbReference type="ARBA" id="ARBA00022741"/>
    </source>
</evidence>
<dbReference type="Gene3D" id="3.30.1490.20">
    <property type="entry name" value="ATP-grasp fold, A domain"/>
    <property type="match status" value="1"/>
</dbReference>
<accession>C8W4F1</accession>
<dbReference type="Pfam" id="PF15632">
    <property type="entry name" value="ATPgrasp_Ter"/>
    <property type="match status" value="1"/>
</dbReference>
<dbReference type="GO" id="GO:0005524">
    <property type="term" value="F:ATP binding"/>
    <property type="evidence" value="ECO:0007669"/>
    <property type="project" value="UniProtKB-UniRule"/>
</dbReference>
<reference evidence="6 7" key="1">
    <citation type="journal article" date="2009" name="Stand. Genomic Sci.">
        <title>Complete genome sequence of Desulfotomaculum acetoxidans type strain (5575).</title>
        <authorList>
            <person name="Spring S."/>
            <person name="Lapidus A."/>
            <person name="Schroder M."/>
            <person name="Gleim D."/>
            <person name="Sims D."/>
            <person name="Meincke L."/>
            <person name="Glavina Del Rio T."/>
            <person name="Tice H."/>
            <person name="Copeland A."/>
            <person name="Cheng J.F."/>
            <person name="Lucas S."/>
            <person name="Chen F."/>
            <person name="Nolan M."/>
            <person name="Bruce D."/>
            <person name="Goodwin L."/>
            <person name="Pitluck S."/>
            <person name="Ivanova N."/>
            <person name="Mavromatis K."/>
            <person name="Mikhailova N."/>
            <person name="Pati A."/>
            <person name="Chen A."/>
            <person name="Palaniappan K."/>
            <person name="Land M."/>
            <person name="Hauser L."/>
            <person name="Chang Y.J."/>
            <person name="Jeffries C.D."/>
            <person name="Chain P."/>
            <person name="Saunders E."/>
            <person name="Brettin T."/>
            <person name="Detter J.C."/>
            <person name="Goker M."/>
            <person name="Bristow J."/>
            <person name="Eisen J.A."/>
            <person name="Markowitz V."/>
            <person name="Hugenholtz P."/>
            <person name="Kyrpides N.C."/>
            <person name="Klenk H.P."/>
            <person name="Han C."/>
        </authorList>
    </citation>
    <scope>NUCLEOTIDE SEQUENCE [LARGE SCALE GENOMIC DNA]</scope>
    <source>
        <strain evidence="7">ATCC 49208 / DSM 771 / VKM B-1644</strain>
    </source>
</reference>
<dbReference type="GO" id="GO:0046872">
    <property type="term" value="F:metal ion binding"/>
    <property type="evidence" value="ECO:0007669"/>
    <property type="project" value="InterPro"/>
</dbReference>
<dbReference type="RefSeq" id="WP_015756734.1">
    <property type="nucleotide sequence ID" value="NC_013216.1"/>
</dbReference>
<keyword evidence="3 4" id="KW-0067">ATP-binding</keyword>
<dbReference type="InterPro" id="IPR013815">
    <property type="entry name" value="ATP_grasp_subdomain_1"/>
</dbReference>
<feature type="domain" description="ATP-grasp" evidence="5">
    <location>
        <begin position="122"/>
        <end position="299"/>
    </location>
</feature>
<dbReference type="AlphaFoldDB" id="C8W4F1"/>
<organism evidence="6 7">
    <name type="scientific">Desulfofarcimen acetoxidans (strain ATCC 49208 / DSM 771 / KCTC 5769 / VKM B-1644 / 5575)</name>
    <name type="common">Desulfotomaculum acetoxidans</name>
    <dbReference type="NCBI Taxonomy" id="485916"/>
    <lineage>
        <taxon>Bacteria</taxon>
        <taxon>Bacillati</taxon>
        <taxon>Bacillota</taxon>
        <taxon>Clostridia</taxon>
        <taxon>Eubacteriales</taxon>
        <taxon>Peptococcaceae</taxon>
        <taxon>Desulfofarcimen</taxon>
    </lineage>
</organism>
<keyword evidence="2 4" id="KW-0547">Nucleotide-binding</keyword>
<dbReference type="EMBL" id="CP001720">
    <property type="protein sequence ID" value="ACV62019.1"/>
    <property type="molecule type" value="Genomic_DNA"/>
</dbReference>
<dbReference type="Gene3D" id="3.40.50.20">
    <property type="match status" value="1"/>
</dbReference>
<evidence type="ECO:0000256" key="1">
    <source>
        <dbReference type="ARBA" id="ARBA00022598"/>
    </source>
</evidence>
<dbReference type="PANTHER" id="PTHR43585:SF2">
    <property type="entry name" value="ATP-GRASP ENZYME FSQD"/>
    <property type="match status" value="1"/>
</dbReference>
<gene>
    <name evidence="6" type="ordered locus">Dtox_1133</name>
</gene>
<dbReference type="Proteomes" id="UP000002217">
    <property type="component" value="Chromosome"/>
</dbReference>
<evidence type="ECO:0000256" key="4">
    <source>
        <dbReference type="PROSITE-ProRule" id="PRU00409"/>
    </source>
</evidence>
<evidence type="ECO:0000256" key="3">
    <source>
        <dbReference type="ARBA" id="ARBA00022840"/>
    </source>
</evidence>
<evidence type="ECO:0000313" key="6">
    <source>
        <dbReference type="EMBL" id="ACV62019.1"/>
    </source>
</evidence>
<dbReference type="InterPro" id="IPR011761">
    <property type="entry name" value="ATP-grasp"/>
</dbReference>
<name>C8W4F1_DESAS</name>
<dbReference type="STRING" id="485916.Dtox_1133"/>
<dbReference type="InterPro" id="IPR052032">
    <property type="entry name" value="ATP-dep_AA_Ligase"/>
</dbReference>
<dbReference type="InterPro" id="IPR048764">
    <property type="entry name" value="PylC_N"/>
</dbReference>
<sequence length="342" mass="38570">MDKIKVLITGSGSLYGVAVIRALLASQLNLKLVACDMEARALGLHLAHSAYLVPAAQYETAYLERLLDILIKEDIQAVFIASSKELHFFSKYKAEIEAKTKAKIFTNSPEVLNTCDDKWYTIRFLQENNFYFPLTIRFPEDAEQLCSFIKKVNFPVIIKPRRGTGSKGLCKIENFTGLRTLLKGQKDMIIQQYLPDHQGEYTTGICAGKNGKILSGITLKRYLHDGMTVSADSTGYTEITAYCQKVAAVLKPYGPCNFQLRLREGKPFIFEINPRFSSTTGMRFLLGVNEAEIMLKAELLNQAIPEFKIKKCSVIRQYADYLVPTEQLEQLENKSCCIFQPG</sequence>
<dbReference type="NCBIfam" id="NF009402">
    <property type="entry name" value="PRK12767.1-1"/>
    <property type="match status" value="1"/>
</dbReference>
<proteinExistence type="predicted"/>
<dbReference type="SUPFAM" id="SSF56059">
    <property type="entry name" value="Glutathione synthetase ATP-binding domain-like"/>
    <property type="match status" value="1"/>
</dbReference>
<dbReference type="eggNOG" id="COG0189">
    <property type="taxonomic scope" value="Bacteria"/>
</dbReference>
<dbReference type="SMR" id="C8W4F1"/>
<evidence type="ECO:0000259" key="5">
    <source>
        <dbReference type="PROSITE" id="PS50975"/>
    </source>
</evidence>
<dbReference type="Pfam" id="PF21360">
    <property type="entry name" value="PylC-like_N"/>
    <property type="match status" value="1"/>
</dbReference>
<keyword evidence="1" id="KW-0436">Ligase</keyword>
<dbReference type="Gene3D" id="3.30.470.20">
    <property type="entry name" value="ATP-grasp fold, B domain"/>
    <property type="match status" value="1"/>
</dbReference>
<dbReference type="PROSITE" id="PS50975">
    <property type="entry name" value="ATP_GRASP"/>
    <property type="match status" value="1"/>
</dbReference>
<dbReference type="PANTHER" id="PTHR43585">
    <property type="entry name" value="FUMIPYRROLE BIOSYNTHESIS PROTEIN C"/>
    <property type="match status" value="1"/>
</dbReference>
<dbReference type="GO" id="GO:0016874">
    <property type="term" value="F:ligase activity"/>
    <property type="evidence" value="ECO:0007669"/>
    <property type="project" value="UniProtKB-KW"/>
</dbReference>
<keyword evidence="7" id="KW-1185">Reference proteome</keyword>
<dbReference type="HOGENOM" id="CLU_052967_4_0_9"/>
<protein>
    <recommendedName>
        <fullName evidence="5">ATP-grasp domain-containing protein</fullName>
    </recommendedName>
</protein>
<dbReference type="KEGG" id="dae:Dtox_1133"/>
<evidence type="ECO:0000313" key="7">
    <source>
        <dbReference type="Proteomes" id="UP000002217"/>
    </source>
</evidence>
<dbReference type="OrthoDB" id="9803907at2"/>